<dbReference type="AlphaFoldDB" id="A0AAJ5UWP7"/>
<evidence type="ECO:0000313" key="8">
    <source>
        <dbReference type="Proteomes" id="UP001219585"/>
    </source>
</evidence>
<name>A0AAJ5UWP7_9BACI</name>
<gene>
    <name evidence="7" type="ORF">OU989_06950</name>
</gene>
<dbReference type="GO" id="GO:0030416">
    <property type="term" value="P:methylamine metabolic process"/>
    <property type="evidence" value="ECO:0007669"/>
    <property type="project" value="InterPro"/>
</dbReference>
<organism evidence="7 8">
    <name type="scientific">Lysinibacillus irui</name>
    <dbReference type="NCBI Taxonomy" id="2998077"/>
    <lineage>
        <taxon>Bacteria</taxon>
        <taxon>Bacillati</taxon>
        <taxon>Bacillota</taxon>
        <taxon>Bacilli</taxon>
        <taxon>Bacillales</taxon>
        <taxon>Bacillaceae</taxon>
        <taxon>Lysinibacillus</taxon>
    </lineage>
</organism>
<reference evidence="7" key="1">
    <citation type="submission" date="2022-11" db="EMBL/GenBank/DDBJ databases">
        <title>Lysinibacillus irui.</title>
        <authorList>
            <person name="Akintayo S.O."/>
        </authorList>
    </citation>
    <scope>NUCLEOTIDE SEQUENCE</scope>
    <source>
        <strain evidence="7">IRB4-01</strain>
    </source>
</reference>
<dbReference type="Pfam" id="PF07291">
    <property type="entry name" value="MauE"/>
    <property type="match status" value="1"/>
</dbReference>
<dbReference type="EMBL" id="CP113527">
    <property type="protein sequence ID" value="WDV08217.1"/>
    <property type="molecule type" value="Genomic_DNA"/>
</dbReference>
<protein>
    <recommendedName>
        <fullName evidence="6">Methylamine utilisation protein MauE domain-containing protein</fullName>
    </recommendedName>
</protein>
<keyword evidence="4 5" id="KW-0472">Membrane</keyword>
<proteinExistence type="predicted"/>
<dbReference type="InterPro" id="IPR009908">
    <property type="entry name" value="Methylamine_util_MauE"/>
</dbReference>
<dbReference type="GO" id="GO:0016020">
    <property type="term" value="C:membrane"/>
    <property type="evidence" value="ECO:0007669"/>
    <property type="project" value="UniProtKB-SubCell"/>
</dbReference>
<evidence type="ECO:0000259" key="6">
    <source>
        <dbReference type="Pfam" id="PF07291"/>
    </source>
</evidence>
<sequence length="178" mass="20312">MYSIYWISNFLLIFLIFIFSTSALDKAINFKKSIVTFSNFGIKKKYAQIALIFLLVVEFYIAISLKIIGITSINLLFITIFFSTVSVVIFINIKNGKKNISCGCGGILESENLSYLIIFRNIIFILISLCLYNKELDISNAHLIIIFIVIASIGFINLSIKNLRIFKNNMINIIEKLQ</sequence>
<feature type="transmembrane region" description="Helical" evidence="5">
    <location>
        <begin position="46"/>
        <end position="69"/>
    </location>
</feature>
<feature type="transmembrane region" description="Helical" evidence="5">
    <location>
        <begin position="6"/>
        <end position="25"/>
    </location>
</feature>
<feature type="transmembrane region" description="Helical" evidence="5">
    <location>
        <begin position="113"/>
        <end position="134"/>
    </location>
</feature>
<evidence type="ECO:0000256" key="1">
    <source>
        <dbReference type="ARBA" id="ARBA00004141"/>
    </source>
</evidence>
<evidence type="ECO:0000256" key="4">
    <source>
        <dbReference type="ARBA" id="ARBA00023136"/>
    </source>
</evidence>
<feature type="transmembrane region" description="Helical" evidence="5">
    <location>
        <begin position="75"/>
        <end position="93"/>
    </location>
</feature>
<evidence type="ECO:0000256" key="2">
    <source>
        <dbReference type="ARBA" id="ARBA00022692"/>
    </source>
</evidence>
<feature type="transmembrane region" description="Helical" evidence="5">
    <location>
        <begin position="140"/>
        <end position="160"/>
    </location>
</feature>
<evidence type="ECO:0000256" key="3">
    <source>
        <dbReference type="ARBA" id="ARBA00022989"/>
    </source>
</evidence>
<evidence type="ECO:0000313" key="7">
    <source>
        <dbReference type="EMBL" id="WDV08217.1"/>
    </source>
</evidence>
<keyword evidence="3 5" id="KW-1133">Transmembrane helix</keyword>
<dbReference type="RefSeq" id="WP_274796389.1">
    <property type="nucleotide sequence ID" value="NZ_CP113527.1"/>
</dbReference>
<keyword evidence="2 5" id="KW-0812">Transmembrane</keyword>
<dbReference type="KEGG" id="liu:OU989_06950"/>
<evidence type="ECO:0000256" key="5">
    <source>
        <dbReference type="SAM" id="Phobius"/>
    </source>
</evidence>
<accession>A0AAJ5UWP7</accession>
<comment type="subcellular location">
    <subcellularLocation>
        <location evidence="1">Membrane</location>
        <topology evidence="1">Multi-pass membrane protein</topology>
    </subcellularLocation>
</comment>
<feature type="domain" description="Methylamine utilisation protein MauE" evidence="6">
    <location>
        <begin position="6"/>
        <end position="131"/>
    </location>
</feature>
<dbReference type="Proteomes" id="UP001219585">
    <property type="component" value="Chromosome"/>
</dbReference>